<reference evidence="2" key="1">
    <citation type="journal article" date="2018" name="Genome Biol. Evol.">
        <title>Genomics and development of Lentinus tigrinus, a white-rot wood-decaying mushroom with dimorphic fruiting bodies.</title>
        <authorList>
            <person name="Wu B."/>
            <person name="Xu Z."/>
            <person name="Knudson A."/>
            <person name="Carlson A."/>
            <person name="Chen N."/>
            <person name="Kovaka S."/>
            <person name="LaButti K."/>
            <person name="Lipzen A."/>
            <person name="Pennachio C."/>
            <person name="Riley R."/>
            <person name="Schakwitz W."/>
            <person name="Umezawa K."/>
            <person name="Ohm R.A."/>
            <person name="Grigoriev I.V."/>
            <person name="Nagy L.G."/>
            <person name="Gibbons J."/>
            <person name="Hibbett D."/>
        </authorList>
    </citation>
    <scope>NUCLEOTIDE SEQUENCE [LARGE SCALE GENOMIC DNA]</scope>
    <source>
        <strain evidence="2">ALCF2SS1-6</strain>
    </source>
</reference>
<feature type="compositionally biased region" description="Polar residues" evidence="1">
    <location>
        <begin position="291"/>
        <end position="306"/>
    </location>
</feature>
<dbReference type="OrthoDB" id="2756468at2759"/>
<evidence type="ECO:0000313" key="3">
    <source>
        <dbReference type="Proteomes" id="UP000313359"/>
    </source>
</evidence>
<feature type="region of interest" description="Disordered" evidence="1">
    <location>
        <begin position="291"/>
        <end position="474"/>
    </location>
</feature>
<organism evidence="2 3">
    <name type="scientific">Lentinus tigrinus ALCF2SS1-6</name>
    <dbReference type="NCBI Taxonomy" id="1328759"/>
    <lineage>
        <taxon>Eukaryota</taxon>
        <taxon>Fungi</taxon>
        <taxon>Dikarya</taxon>
        <taxon>Basidiomycota</taxon>
        <taxon>Agaricomycotina</taxon>
        <taxon>Agaricomycetes</taxon>
        <taxon>Polyporales</taxon>
        <taxon>Polyporaceae</taxon>
        <taxon>Lentinus</taxon>
    </lineage>
</organism>
<keyword evidence="3" id="KW-1185">Reference proteome</keyword>
<dbReference type="STRING" id="1328759.A0A5C2S368"/>
<protein>
    <submittedName>
        <fullName evidence="2">Uncharacterized protein</fullName>
    </submittedName>
</protein>
<gene>
    <name evidence="2" type="ORF">L227DRAFT_613293</name>
</gene>
<sequence>MSASSPYYYGILCLLHRPRWRDGRALDLLSCRLEPAVDYTSLSPVIHSSNLISMGNCPRCDALIDKEHFPKTDSHSYGPGDIIGIQDSVHVPIYDHVLNNRARQPSSRRGSNLSTGSRIWVDNGRGGRPAVVLERRPIESKDGKEETVVLLLATYEGDYHLRSSLPLVLQIFCIAVYPHSTIEEDEAGVFHLHTSPEWSHSRKDADNLHGWLIARQFTSTRKTTGRWLNANRSDRDSQSTFTIDHATRIKLLEIIEEKWDQWLADCDRDPQRLYRYREDYKNFRDKVLKYSTTTSPARTQNATPTARSPPAGSPTARSPPGLSSRAWTPGTSNPTMSFAQAAGTTFQQNTTAGPKPAEPASNGSARPTAQPPSTSRTGPSPRLPVTSSSPRPSAPQGAQPGVHTSAPPVRVGNGSAVPSSSRPPSATASGSTGPIPQAAQSRSAAPPSQPPSYAQVLREKAAARGAGQHRPSRN</sequence>
<accession>A0A5C2S368</accession>
<feature type="compositionally biased region" description="Low complexity" evidence="1">
    <location>
        <begin position="371"/>
        <end position="384"/>
    </location>
</feature>
<dbReference type="Proteomes" id="UP000313359">
    <property type="component" value="Unassembled WGS sequence"/>
</dbReference>
<feature type="compositionally biased region" description="Polar residues" evidence="1">
    <location>
        <begin position="325"/>
        <end position="352"/>
    </location>
</feature>
<name>A0A5C2S368_9APHY</name>
<feature type="compositionally biased region" description="Low complexity" evidence="1">
    <location>
        <begin position="415"/>
        <end position="455"/>
    </location>
</feature>
<proteinExistence type="predicted"/>
<dbReference type="AlphaFoldDB" id="A0A5C2S368"/>
<evidence type="ECO:0000256" key="1">
    <source>
        <dbReference type="SAM" id="MobiDB-lite"/>
    </source>
</evidence>
<dbReference type="EMBL" id="ML122278">
    <property type="protein sequence ID" value="RPD57912.1"/>
    <property type="molecule type" value="Genomic_DNA"/>
</dbReference>
<evidence type="ECO:0000313" key="2">
    <source>
        <dbReference type="EMBL" id="RPD57912.1"/>
    </source>
</evidence>